<dbReference type="GO" id="GO:0071038">
    <property type="term" value="P:TRAMP-dependent tRNA surveillance pathway"/>
    <property type="evidence" value="ECO:0000318"/>
    <property type="project" value="GO_Central"/>
</dbReference>
<accession>A0A9R1V712</accession>
<reference evidence="6 7" key="1">
    <citation type="journal article" date="2017" name="Nat. Commun.">
        <title>Genome assembly with in vitro proximity ligation data and whole-genome triplication in lettuce.</title>
        <authorList>
            <person name="Reyes-Chin-Wo S."/>
            <person name="Wang Z."/>
            <person name="Yang X."/>
            <person name="Kozik A."/>
            <person name="Arikit S."/>
            <person name="Song C."/>
            <person name="Xia L."/>
            <person name="Froenicke L."/>
            <person name="Lavelle D.O."/>
            <person name="Truco M.J."/>
            <person name="Xia R."/>
            <person name="Zhu S."/>
            <person name="Xu C."/>
            <person name="Xu H."/>
            <person name="Xu X."/>
            <person name="Cox K."/>
            <person name="Korf I."/>
            <person name="Meyers B.C."/>
            <person name="Michelmore R.W."/>
        </authorList>
    </citation>
    <scope>NUCLEOTIDE SEQUENCE [LARGE SCALE GENOMIC DNA]</scope>
    <source>
        <strain evidence="7">cv. Salinas</strain>
        <tissue evidence="6">Seedlings</tissue>
    </source>
</reference>
<feature type="domain" description="Exoribonuclease phosphorolytic" evidence="5">
    <location>
        <begin position="70"/>
        <end position="152"/>
    </location>
</feature>
<evidence type="ECO:0000259" key="5">
    <source>
        <dbReference type="Pfam" id="PF01138"/>
    </source>
</evidence>
<comment type="caution">
    <text evidence="6">The sequence shown here is derived from an EMBL/GenBank/DDBJ whole genome shotgun (WGS) entry which is preliminary data.</text>
</comment>
<dbReference type="Proteomes" id="UP000235145">
    <property type="component" value="Unassembled WGS sequence"/>
</dbReference>
<protein>
    <recommendedName>
        <fullName evidence="5">Exoribonuclease phosphorolytic domain-containing protein</fullName>
    </recommendedName>
</protein>
<dbReference type="AlphaFoldDB" id="A0A9R1V712"/>
<organism evidence="6 7">
    <name type="scientific">Lactuca sativa</name>
    <name type="common">Garden lettuce</name>
    <dbReference type="NCBI Taxonomy" id="4236"/>
    <lineage>
        <taxon>Eukaryota</taxon>
        <taxon>Viridiplantae</taxon>
        <taxon>Streptophyta</taxon>
        <taxon>Embryophyta</taxon>
        <taxon>Tracheophyta</taxon>
        <taxon>Spermatophyta</taxon>
        <taxon>Magnoliopsida</taxon>
        <taxon>eudicotyledons</taxon>
        <taxon>Gunneridae</taxon>
        <taxon>Pentapetalae</taxon>
        <taxon>asterids</taxon>
        <taxon>campanulids</taxon>
        <taxon>Asterales</taxon>
        <taxon>Asteraceae</taxon>
        <taxon>Cichorioideae</taxon>
        <taxon>Cichorieae</taxon>
        <taxon>Lactucinae</taxon>
        <taxon>Lactuca</taxon>
    </lineage>
</organism>
<dbReference type="GO" id="GO:0000176">
    <property type="term" value="C:nuclear exosome (RNase complex)"/>
    <property type="evidence" value="ECO:0000318"/>
    <property type="project" value="GO_Central"/>
</dbReference>
<dbReference type="EMBL" id="NBSK02000006">
    <property type="protein sequence ID" value="KAJ0201442.1"/>
    <property type="molecule type" value="Genomic_DNA"/>
</dbReference>
<keyword evidence="4" id="KW-0963">Cytoplasm</keyword>
<comment type="subcellular location">
    <subcellularLocation>
        <location evidence="2">Cytoplasm</location>
    </subcellularLocation>
    <subcellularLocation>
        <location evidence="1">Nucleus</location>
    </subcellularLocation>
</comment>
<dbReference type="InterPro" id="IPR027408">
    <property type="entry name" value="PNPase/RNase_PH_dom_sf"/>
</dbReference>
<dbReference type="PANTHER" id="PTHR11097">
    <property type="entry name" value="EXOSOME COMPLEX EXONUCLEASE RIBOSOMAL RNA PROCESSING PROTEIN"/>
    <property type="match status" value="1"/>
</dbReference>
<dbReference type="GO" id="GO:0071028">
    <property type="term" value="P:nuclear mRNA surveillance"/>
    <property type="evidence" value="ECO:0000318"/>
    <property type="project" value="GO_Central"/>
</dbReference>
<dbReference type="GO" id="GO:0000177">
    <property type="term" value="C:cytoplasmic exosome (RNase complex)"/>
    <property type="evidence" value="ECO:0000318"/>
    <property type="project" value="GO_Central"/>
</dbReference>
<dbReference type="GO" id="GO:0034473">
    <property type="term" value="P:U1 snRNA 3'-end processing"/>
    <property type="evidence" value="ECO:0000318"/>
    <property type="project" value="GO_Central"/>
</dbReference>
<sequence length="161" mass="17773">MYAFILSLVSTSSSIFSLINPSVTVSVNEKKFIEFALLSDLRVDGSRPSIIENYLLSSEGKKSQSHPLISEDGSSEIQLGHTRVMGFVTGQLVQPYRDKPSERTLAIYIEFSPMADPSFESGRPGESAIELGRIVYRGLRESRAVDTESHCVISGKLVWSI</sequence>
<keyword evidence="7" id="KW-1185">Reference proteome</keyword>
<evidence type="ECO:0000313" key="7">
    <source>
        <dbReference type="Proteomes" id="UP000235145"/>
    </source>
</evidence>
<evidence type="ECO:0000256" key="4">
    <source>
        <dbReference type="ARBA" id="ARBA00022490"/>
    </source>
</evidence>
<dbReference type="GO" id="GO:0071035">
    <property type="term" value="P:nuclear polyadenylation-dependent rRNA catabolic process"/>
    <property type="evidence" value="ECO:0000318"/>
    <property type="project" value="GO_Central"/>
</dbReference>
<dbReference type="GO" id="GO:0034475">
    <property type="term" value="P:U4 snRNA 3'-end processing"/>
    <property type="evidence" value="ECO:0000318"/>
    <property type="project" value="GO_Central"/>
</dbReference>
<evidence type="ECO:0000256" key="3">
    <source>
        <dbReference type="ARBA" id="ARBA00006678"/>
    </source>
</evidence>
<dbReference type="GO" id="GO:0000467">
    <property type="term" value="P:exonucleolytic trimming to generate mature 3'-end of 5.8S rRNA from tricistronic rRNA transcript (SSU-rRNA, 5.8S rRNA, LSU-rRNA)"/>
    <property type="evidence" value="ECO:0000318"/>
    <property type="project" value="GO_Central"/>
</dbReference>
<evidence type="ECO:0000256" key="1">
    <source>
        <dbReference type="ARBA" id="ARBA00004123"/>
    </source>
</evidence>
<evidence type="ECO:0000256" key="2">
    <source>
        <dbReference type="ARBA" id="ARBA00004496"/>
    </source>
</evidence>
<evidence type="ECO:0000313" key="6">
    <source>
        <dbReference type="EMBL" id="KAJ0201442.1"/>
    </source>
</evidence>
<dbReference type="InterPro" id="IPR050590">
    <property type="entry name" value="Exosome_comp_Rrp42_subfam"/>
</dbReference>
<dbReference type="PANTHER" id="PTHR11097:SF27">
    <property type="entry name" value="POLYRIBONUCLEOTIDE NUCLEOTIDYLTRANSFERASE, PNPASE_RNASE PH DOMAIN PROTEIN-RELATED"/>
    <property type="match status" value="1"/>
</dbReference>
<dbReference type="InterPro" id="IPR001247">
    <property type="entry name" value="ExoRNase_PH_dom1"/>
</dbReference>
<name>A0A9R1V712_LACSA</name>
<gene>
    <name evidence="6" type="ORF">LSAT_V11C600313440</name>
</gene>
<dbReference type="GO" id="GO:0016075">
    <property type="term" value="P:rRNA catabolic process"/>
    <property type="evidence" value="ECO:0000318"/>
    <property type="project" value="GO_Central"/>
</dbReference>
<dbReference type="GO" id="GO:0035925">
    <property type="term" value="F:mRNA 3'-UTR AU-rich region binding"/>
    <property type="evidence" value="ECO:0000318"/>
    <property type="project" value="GO_Central"/>
</dbReference>
<dbReference type="Gene3D" id="3.30.230.70">
    <property type="entry name" value="GHMP Kinase, N-terminal domain"/>
    <property type="match status" value="1"/>
</dbReference>
<dbReference type="Pfam" id="PF01138">
    <property type="entry name" value="RNase_PH"/>
    <property type="match status" value="1"/>
</dbReference>
<dbReference type="GO" id="GO:0034476">
    <property type="term" value="P:U5 snRNA 3'-end processing"/>
    <property type="evidence" value="ECO:0000318"/>
    <property type="project" value="GO_Central"/>
</dbReference>
<comment type="similarity">
    <text evidence="3">Belongs to the RNase PH family.</text>
</comment>
<dbReference type="InterPro" id="IPR020568">
    <property type="entry name" value="Ribosomal_Su5_D2-typ_SF"/>
</dbReference>
<dbReference type="SUPFAM" id="SSF54211">
    <property type="entry name" value="Ribosomal protein S5 domain 2-like"/>
    <property type="match status" value="1"/>
</dbReference>
<proteinExistence type="inferred from homology"/>